<proteinExistence type="predicted"/>
<dbReference type="EMBL" id="ML208303">
    <property type="protein sequence ID" value="TFK71089.1"/>
    <property type="molecule type" value="Genomic_DNA"/>
</dbReference>
<gene>
    <name evidence="1" type="ORF">BDN72DRAFT_765598</name>
</gene>
<reference evidence="1 2" key="1">
    <citation type="journal article" date="2019" name="Nat. Ecol. Evol.">
        <title>Megaphylogeny resolves global patterns of mushroom evolution.</title>
        <authorList>
            <person name="Varga T."/>
            <person name="Krizsan K."/>
            <person name="Foldi C."/>
            <person name="Dima B."/>
            <person name="Sanchez-Garcia M."/>
            <person name="Sanchez-Ramirez S."/>
            <person name="Szollosi G.J."/>
            <person name="Szarkandi J.G."/>
            <person name="Papp V."/>
            <person name="Albert L."/>
            <person name="Andreopoulos W."/>
            <person name="Angelini C."/>
            <person name="Antonin V."/>
            <person name="Barry K.W."/>
            <person name="Bougher N.L."/>
            <person name="Buchanan P."/>
            <person name="Buyck B."/>
            <person name="Bense V."/>
            <person name="Catcheside P."/>
            <person name="Chovatia M."/>
            <person name="Cooper J."/>
            <person name="Damon W."/>
            <person name="Desjardin D."/>
            <person name="Finy P."/>
            <person name="Geml J."/>
            <person name="Haridas S."/>
            <person name="Hughes K."/>
            <person name="Justo A."/>
            <person name="Karasinski D."/>
            <person name="Kautmanova I."/>
            <person name="Kiss B."/>
            <person name="Kocsube S."/>
            <person name="Kotiranta H."/>
            <person name="LaButti K.M."/>
            <person name="Lechner B.E."/>
            <person name="Liimatainen K."/>
            <person name="Lipzen A."/>
            <person name="Lukacs Z."/>
            <person name="Mihaltcheva S."/>
            <person name="Morgado L.N."/>
            <person name="Niskanen T."/>
            <person name="Noordeloos M.E."/>
            <person name="Ohm R.A."/>
            <person name="Ortiz-Santana B."/>
            <person name="Ovrebo C."/>
            <person name="Racz N."/>
            <person name="Riley R."/>
            <person name="Savchenko A."/>
            <person name="Shiryaev A."/>
            <person name="Soop K."/>
            <person name="Spirin V."/>
            <person name="Szebenyi C."/>
            <person name="Tomsovsky M."/>
            <person name="Tulloss R.E."/>
            <person name="Uehling J."/>
            <person name="Grigoriev I.V."/>
            <person name="Vagvolgyi C."/>
            <person name="Papp T."/>
            <person name="Martin F.M."/>
            <person name="Miettinen O."/>
            <person name="Hibbett D.S."/>
            <person name="Nagy L.G."/>
        </authorList>
    </citation>
    <scope>NUCLEOTIDE SEQUENCE [LARGE SCALE GENOMIC DNA]</scope>
    <source>
        <strain evidence="1 2">NL-1719</strain>
    </source>
</reference>
<accession>A0ACD3B0J7</accession>
<dbReference type="Proteomes" id="UP000308600">
    <property type="component" value="Unassembled WGS sequence"/>
</dbReference>
<name>A0ACD3B0J7_9AGAR</name>
<sequence>MSGFRLPKRRNEDHAALPPTNPVPARNYHHRVDWSNRPLVFLPYGRTLTQANVPPHPNQSGFVSNPVDLDPGETVLRRPAEEDSTHYDEFYPQEFSIRPLPSFDDWDHATPGSTNRLKKARQWERWQTEVLPALIPIYLRFLQSSDNAEPPHPCTCKRPSRKLQITVLRFDVLERLTISTCSCRSAPTQLVPMGLFPCAPVAPTLAVDMRVLDFVSRLFVHIPPNNTAWCQTVEEFLDSRGHKLATRVCSDISLSFES</sequence>
<evidence type="ECO:0000313" key="1">
    <source>
        <dbReference type="EMBL" id="TFK71089.1"/>
    </source>
</evidence>
<protein>
    <submittedName>
        <fullName evidence="1">Uncharacterized protein</fullName>
    </submittedName>
</protein>
<organism evidence="1 2">
    <name type="scientific">Pluteus cervinus</name>
    <dbReference type="NCBI Taxonomy" id="181527"/>
    <lineage>
        <taxon>Eukaryota</taxon>
        <taxon>Fungi</taxon>
        <taxon>Dikarya</taxon>
        <taxon>Basidiomycota</taxon>
        <taxon>Agaricomycotina</taxon>
        <taxon>Agaricomycetes</taxon>
        <taxon>Agaricomycetidae</taxon>
        <taxon>Agaricales</taxon>
        <taxon>Pluteineae</taxon>
        <taxon>Pluteaceae</taxon>
        <taxon>Pluteus</taxon>
    </lineage>
</organism>
<keyword evidence="2" id="KW-1185">Reference proteome</keyword>
<evidence type="ECO:0000313" key="2">
    <source>
        <dbReference type="Proteomes" id="UP000308600"/>
    </source>
</evidence>